<dbReference type="RefSeq" id="WP_309298455.1">
    <property type="nucleotide sequence ID" value="NZ_BAAAVD010000038.1"/>
</dbReference>
<dbReference type="InterPro" id="IPR046531">
    <property type="entry name" value="DUF6596"/>
</dbReference>
<accession>A0A9W6MGN6</accession>
<dbReference type="Proteomes" id="UP001143474">
    <property type="component" value="Unassembled WGS sequence"/>
</dbReference>
<feature type="compositionally biased region" description="Basic and acidic residues" evidence="1">
    <location>
        <begin position="37"/>
        <end position="46"/>
    </location>
</feature>
<dbReference type="AlphaFoldDB" id="A0A9W6MGN6"/>
<gene>
    <name evidence="3" type="ORF">GCM10017600_65040</name>
</gene>
<name>A0A9W6MGN6_9ACTN</name>
<evidence type="ECO:0000259" key="2">
    <source>
        <dbReference type="Pfam" id="PF20239"/>
    </source>
</evidence>
<proteinExistence type="predicted"/>
<dbReference type="EMBL" id="BSEV01000020">
    <property type="protein sequence ID" value="GLK13093.1"/>
    <property type="molecule type" value="Genomic_DNA"/>
</dbReference>
<feature type="domain" description="DUF6596" evidence="2">
    <location>
        <begin position="2"/>
        <end position="45"/>
    </location>
</feature>
<evidence type="ECO:0000256" key="1">
    <source>
        <dbReference type="SAM" id="MobiDB-lite"/>
    </source>
</evidence>
<comment type="caution">
    <text evidence="3">The sequence shown here is derived from an EMBL/GenBank/DDBJ whole genome shotgun (WGS) entry which is preliminary data.</text>
</comment>
<protein>
    <recommendedName>
        <fullName evidence="2">DUF6596 domain-containing protein</fullName>
    </recommendedName>
</protein>
<keyword evidence="4" id="KW-1185">Reference proteome</keyword>
<dbReference type="Pfam" id="PF20239">
    <property type="entry name" value="DUF6596"/>
    <property type="match status" value="1"/>
</dbReference>
<organism evidence="3 4">
    <name type="scientific">Streptosporangium carneum</name>
    <dbReference type="NCBI Taxonomy" id="47481"/>
    <lineage>
        <taxon>Bacteria</taxon>
        <taxon>Bacillati</taxon>
        <taxon>Actinomycetota</taxon>
        <taxon>Actinomycetes</taxon>
        <taxon>Streptosporangiales</taxon>
        <taxon>Streptosporangiaceae</taxon>
        <taxon>Streptosporangium</taxon>
    </lineage>
</organism>
<feature type="region of interest" description="Disordered" evidence="1">
    <location>
        <begin position="37"/>
        <end position="67"/>
    </location>
</feature>
<reference evidence="3" key="1">
    <citation type="journal article" date="2014" name="Int. J. Syst. Evol. Microbiol.">
        <title>Complete genome sequence of Corynebacterium casei LMG S-19264T (=DSM 44701T), isolated from a smear-ripened cheese.</title>
        <authorList>
            <consortium name="US DOE Joint Genome Institute (JGI-PGF)"/>
            <person name="Walter F."/>
            <person name="Albersmeier A."/>
            <person name="Kalinowski J."/>
            <person name="Ruckert C."/>
        </authorList>
    </citation>
    <scope>NUCLEOTIDE SEQUENCE</scope>
    <source>
        <strain evidence="3">VKM Ac-2007</strain>
    </source>
</reference>
<evidence type="ECO:0000313" key="4">
    <source>
        <dbReference type="Proteomes" id="UP001143474"/>
    </source>
</evidence>
<sequence>MLHVPYLIFNEGYASSVGSDLQRVELSREAIRLARMLHDPLPDEGSRRRRAPGGTPPFQGRLPPSSGCPTLLISSAIPVGRTFHRRRMGRTKIQDMTTRIHDSALRVTHLHADRSPRNQQDRIAEIVGRLR</sequence>
<evidence type="ECO:0000313" key="3">
    <source>
        <dbReference type="EMBL" id="GLK13093.1"/>
    </source>
</evidence>
<reference evidence="3" key="2">
    <citation type="submission" date="2023-01" db="EMBL/GenBank/DDBJ databases">
        <authorList>
            <person name="Sun Q."/>
            <person name="Evtushenko L."/>
        </authorList>
    </citation>
    <scope>NUCLEOTIDE SEQUENCE</scope>
    <source>
        <strain evidence="3">VKM Ac-2007</strain>
    </source>
</reference>